<dbReference type="RefSeq" id="WP_155318372.1">
    <property type="nucleotide sequence ID" value="NZ_AP021874.1"/>
</dbReference>
<dbReference type="AlphaFoldDB" id="A0A5K7YL18"/>
<feature type="region of interest" description="Disordered" evidence="1">
    <location>
        <begin position="57"/>
        <end position="78"/>
    </location>
</feature>
<reference evidence="2 3" key="1">
    <citation type="submission" date="2019-11" db="EMBL/GenBank/DDBJ databases">
        <title>Comparative genomics of hydrocarbon-degrading Desulfosarcina strains.</title>
        <authorList>
            <person name="Watanabe M."/>
            <person name="Kojima H."/>
            <person name="Fukui M."/>
        </authorList>
    </citation>
    <scope>NUCLEOTIDE SEQUENCE [LARGE SCALE GENOMIC DNA]</scope>
    <source>
        <strain evidence="2 3">PL12</strain>
    </source>
</reference>
<dbReference type="KEGG" id="dalk:DSCA_43520"/>
<keyword evidence="3" id="KW-1185">Reference proteome</keyword>
<dbReference type="OrthoDB" id="9906297at2"/>
<evidence type="ECO:0008006" key="4">
    <source>
        <dbReference type="Google" id="ProtNLM"/>
    </source>
</evidence>
<organism evidence="2 3">
    <name type="scientific">Desulfosarcina alkanivorans</name>
    <dbReference type="NCBI Taxonomy" id="571177"/>
    <lineage>
        <taxon>Bacteria</taxon>
        <taxon>Pseudomonadati</taxon>
        <taxon>Thermodesulfobacteriota</taxon>
        <taxon>Desulfobacteria</taxon>
        <taxon>Desulfobacterales</taxon>
        <taxon>Desulfosarcinaceae</taxon>
        <taxon>Desulfosarcina</taxon>
    </lineage>
</organism>
<dbReference type="Proteomes" id="UP000427906">
    <property type="component" value="Chromosome"/>
</dbReference>
<sequence length="78" mass="9076">MNEGDRRRLYRLALVFLLCGSIATGGCEGTDTREQVDDTVEEMAGKKDLERYRQMKDDIGEINTQQKERHRRLDEADE</sequence>
<evidence type="ECO:0000313" key="3">
    <source>
        <dbReference type="Proteomes" id="UP000427906"/>
    </source>
</evidence>
<evidence type="ECO:0000256" key="1">
    <source>
        <dbReference type="SAM" id="MobiDB-lite"/>
    </source>
</evidence>
<gene>
    <name evidence="2" type="ORF">DSCA_43520</name>
</gene>
<dbReference type="EMBL" id="AP021874">
    <property type="protein sequence ID" value="BBO70422.1"/>
    <property type="molecule type" value="Genomic_DNA"/>
</dbReference>
<protein>
    <recommendedName>
        <fullName evidence="4">Lipoprotein</fullName>
    </recommendedName>
</protein>
<accession>A0A5K7YL18</accession>
<dbReference type="PROSITE" id="PS51257">
    <property type="entry name" value="PROKAR_LIPOPROTEIN"/>
    <property type="match status" value="1"/>
</dbReference>
<evidence type="ECO:0000313" key="2">
    <source>
        <dbReference type="EMBL" id="BBO70422.1"/>
    </source>
</evidence>
<proteinExistence type="predicted"/>
<name>A0A5K7YL18_9BACT</name>